<sequence>MPNENEDYSLLFESTLAEVNSAILTLVYNPVVGSRECLRQWPLSDPRELDKSLRALDEYSSQLNFDAGKKQGFIDTPQADQDESMAGLWNVVYNRGAKEGDPEGIYQLLREFHPVKAGESDDIANELDSLKHLCSFDETLINALGIWPESSSTESGHRQICEWNNLSADAATATALRSTVTDDHLEAKFATANYQVIARRFGKVQDGTAKFTVAFQYNQFTKTWADKELVAQMNTNGYALQETYVVEGVSEANRTTVQGVAEGDVANRTTNSVRVTEKPNGERGVSRS</sequence>
<feature type="region of interest" description="Disordered" evidence="1">
    <location>
        <begin position="261"/>
        <end position="288"/>
    </location>
</feature>
<proteinExistence type="predicted"/>
<accession>X0TQ87</accession>
<organism evidence="2">
    <name type="scientific">marine sediment metagenome</name>
    <dbReference type="NCBI Taxonomy" id="412755"/>
    <lineage>
        <taxon>unclassified sequences</taxon>
        <taxon>metagenomes</taxon>
        <taxon>ecological metagenomes</taxon>
    </lineage>
</organism>
<protein>
    <submittedName>
        <fullName evidence="2">Uncharacterized protein</fullName>
    </submittedName>
</protein>
<comment type="caution">
    <text evidence="2">The sequence shown here is derived from an EMBL/GenBank/DDBJ whole genome shotgun (WGS) entry which is preliminary data.</text>
</comment>
<evidence type="ECO:0000313" key="2">
    <source>
        <dbReference type="EMBL" id="GAF78285.1"/>
    </source>
</evidence>
<name>X0TQ87_9ZZZZ</name>
<gene>
    <name evidence="2" type="ORF">S01H1_11300</name>
</gene>
<feature type="compositionally biased region" description="Basic and acidic residues" evidence="1">
    <location>
        <begin position="275"/>
        <end position="288"/>
    </location>
</feature>
<dbReference type="EMBL" id="BARS01005761">
    <property type="protein sequence ID" value="GAF78285.1"/>
    <property type="molecule type" value="Genomic_DNA"/>
</dbReference>
<reference evidence="2" key="1">
    <citation type="journal article" date="2014" name="Front. Microbiol.">
        <title>High frequency of phylogenetically diverse reductive dehalogenase-homologous genes in deep subseafloor sedimentary metagenomes.</title>
        <authorList>
            <person name="Kawai M."/>
            <person name="Futagami T."/>
            <person name="Toyoda A."/>
            <person name="Takaki Y."/>
            <person name="Nishi S."/>
            <person name="Hori S."/>
            <person name="Arai W."/>
            <person name="Tsubouchi T."/>
            <person name="Morono Y."/>
            <person name="Uchiyama I."/>
            <person name="Ito T."/>
            <person name="Fujiyama A."/>
            <person name="Inagaki F."/>
            <person name="Takami H."/>
        </authorList>
    </citation>
    <scope>NUCLEOTIDE SEQUENCE</scope>
    <source>
        <strain evidence="2">Expedition CK06-06</strain>
    </source>
</reference>
<dbReference type="AlphaFoldDB" id="X0TQ87"/>
<evidence type="ECO:0000256" key="1">
    <source>
        <dbReference type="SAM" id="MobiDB-lite"/>
    </source>
</evidence>
<feature type="non-terminal residue" evidence="2">
    <location>
        <position position="288"/>
    </location>
</feature>